<evidence type="ECO:0000256" key="1">
    <source>
        <dbReference type="ARBA" id="ARBA00022598"/>
    </source>
</evidence>
<evidence type="ECO:0000256" key="3">
    <source>
        <dbReference type="ARBA" id="ARBA00022840"/>
    </source>
</evidence>
<proteinExistence type="predicted"/>
<dbReference type="PANTHER" id="PTHR11405:SF53">
    <property type="entry name" value="CARBAMOYL-PHOSPHATE SYNTHASE [AMMONIA], MITOCHONDRIAL"/>
    <property type="match status" value="1"/>
</dbReference>
<organism evidence="5">
    <name type="scientific">marine sediment metagenome</name>
    <dbReference type="NCBI Taxonomy" id="412755"/>
    <lineage>
        <taxon>unclassified sequences</taxon>
        <taxon>metagenomes</taxon>
        <taxon>ecological metagenomes</taxon>
    </lineage>
</organism>
<dbReference type="EMBL" id="BART01040712">
    <property type="protein sequence ID" value="GAH30651.1"/>
    <property type="molecule type" value="Genomic_DNA"/>
</dbReference>
<dbReference type="SUPFAM" id="SSF48108">
    <property type="entry name" value="Carbamoyl phosphate synthetase, large subunit connection domain"/>
    <property type="match status" value="1"/>
</dbReference>
<dbReference type="Pfam" id="PF02787">
    <property type="entry name" value="CPSase_L_D3"/>
    <property type="match status" value="1"/>
</dbReference>
<evidence type="ECO:0000256" key="2">
    <source>
        <dbReference type="ARBA" id="ARBA00022741"/>
    </source>
</evidence>
<dbReference type="GO" id="GO:0005737">
    <property type="term" value="C:cytoplasm"/>
    <property type="evidence" value="ECO:0007669"/>
    <property type="project" value="TreeGrafter"/>
</dbReference>
<accession>X1EBI3</accession>
<feature type="non-terminal residue" evidence="5">
    <location>
        <position position="1"/>
    </location>
</feature>
<dbReference type="InterPro" id="IPR036897">
    <property type="entry name" value="CarbamoylP_synth_lsu_oligo_sf"/>
</dbReference>
<protein>
    <recommendedName>
        <fullName evidence="4">Carbamoyl-phosphate synthetase large subunit oligomerisation domain-containing protein</fullName>
    </recommendedName>
</protein>
<feature type="non-terminal residue" evidence="5">
    <location>
        <position position="87"/>
    </location>
</feature>
<evidence type="ECO:0000313" key="5">
    <source>
        <dbReference type="EMBL" id="GAH30651.1"/>
    </source>
</evidence>
<dbReference type="PANTHER" id="PTHR11405">
    <property type="entry name" value="CARBAMOYLTRANSFERASE FAMILY MEMBER"/>
    <property type="match status" value="1"/>
</dbReference>
<name>X1EBI3_9ZZZZ</name>
<comment type="caution">
    <text evidence="5">The sequence shown here is derived from an EMBL/GenBank/DDBJ whole genome shotgun (WGS) entry which is preliminary data.</text>
</comment>
<dbReference type="GO" id="GO:0005524">
    <property type="term" value="F:ATP binding"/>
    <property type="evidence" value="ECO:0007669"/>
    <property type="project" value="UniProtKB-KW"/>
</dbReference>
<reference evidence="5" key="1">
    <citation type="journal article" date="2014" name="Front. Microbiol.">
        <title>High frequency of phylogenetically diverse reductive dehalogenase-homologous genes in deep subseafloor sedimentary metagenomes.</title>
        <authorList>
            <person name="Kawai M."/>
            <person name="Futagami T."/>
            <person name="Toyoda A."/>
            <person name="Takaki Y."/>
            <person name="Nishi S."/>
            <person name="Hori S."/>
            <person name="Arai W."/>
            <person name="Tsubouchi T."/>
            <person name="Morono Y."/>
            <person name="Uchiyama I."/>
            <person name="Ito T."/>
            <person name="Fujiyama A."/>
            <person name="Inagaki F."/>
            <person name="Takami H."/>
        </authorList>
    </citation>
    <scope>NUCLEOTIDE SEQUENCE</scope>
    <source>
        <strain evidence="5">Expedition CK06-06</strain>
    </source>
</reference>
<dbReference type="SMART" id="SM01096">
    <property type="entry name" value="CPSase_L_D3"/>
    <property type="match status" value="1"/>
</dbReference>
<gene>
    <name evidence="5" type="ORF">S01H4_66063</name>
</gene>
<dbReference type="GO" id="GO:0006541">
    <property type="term" value="P:glutamine metabolic process"/>
    <property type="evidence" value="ECO:0007669"/>
    <property type="project" value="TreeGrafter"/>
</dbReference>
<sequence>EDINELKYALRNPTDLRLFRIAEAIKRGISIDEIYRLSRVDKWFLHKLKNIVDLNRQIQDIELLESDEDEKKYWLERAKRFGFSDGQ</sequence>
<feature type="domain" description="Carbamoyl-phosphate synthetase large subunit oligomerisation" evidence="4">
    <location>
        <begin position="6"/>
        <end position="87"/>
    </location>
</feature>
<dbReference type="GO" id="GO:0004088">
    <property type="term" value="F:carbamoyl-phosphate synthase (glutamine-hydrolyzing) activity"/>
    <property type="evidence" value="ECO:0007669"/>
    <property type="project" value="TreeGrafter"/>
</dbReference>
<dbReference type="Gene3D" id="1.10.1030.10">
    <property type="entry name" value="Carbamoyl-phosphate synthetase, large subunit oligomerisation domain"/>
    <property type="match status" value="1"/>
</dbReference>
<dbReference type="AlphaFoldDB" id="X1EBI3"/>
<keyword evidence="1" id="KW-0436">Ligase</keyword>
<evidence type="ECO:0000259" key="4">
    <source>
        <dbReference type="SMART" id="SM01096"/>
    </source>
</evidence>
<keyword evidence="2" id="KW-0547">Nucleotide-binding</keyword>
<dbReference type="InterPro" id="IPR005480">
    <property type="entry name" value="CPSase_lsu_oligo"/>
</dbReference>
<keyword evidence="3" id="KW-0067">ATP-binding</keyword>